<sequence>MAKNTFREPERIAQQAQQKKQRRKLKLASWLNDFIGLDRLFGEDNSWPIRHIDRILWVTFLLIIYIGLNHNAERLVRRIQRMTVQVDELRSRETVLQADFDKSGKQSEISKRVASLGLSDSQTPPHKIVVKTHEH</sequence>
<keyword evidence="4" id="KW-1185">Reference proteome</keyword>
<keyword evidence="2" id="KW-0472">Membrane</keyword>
<evidence type="ECO:0000256" key="2">
    <source>
        <dbReference type="SAM" id="Phobius"/>
    </source>
</evidence>
<dbReference type="AlphaFoldDB" id="A0A927GBL4"/>
<dbReference type="RefSeq" id="WP_191037354.1">
    <property type="nucleotide sequence ID" value="NZ_JACXAA010000001.1"/>
</dbReference>
<evidence type="ECO:0008006" key="5">
    <source>
        <dbReference type="Google" id="ProtNLM"/>
    </source>
</evidence>
<reference evidence="3" key="1">
    <citation type="submission" date="2020-09" db="EMBL/GenBank/DDBJ databases">
        <authorList>
            <person name="Kim M.K."/>
        </authorList>
    </citation>
    <scope>NUCLEOTIDE SEQUENCE</scope>
    <source>
        <strain evidence="3">BT704</strain>
    </source>
</reference>
<dbReference type="Pfam" id="PF19579">
    <property type="entry name" value="FtsL_2"/>
    <property type="match status" value="1"/>
</dbReference>
<keyword evidence="2" id="KW-0812">Transmembrane</keyword>
<dbReference type="Proteomes" id="UP000653797">
    <property type="component" value="Unassembled WGS sequence"/>
</dbReference>
<proteinExistence type="predicted"/>
<gene>
    <name evidence="3" type="ORF">IC230_02355</name>
</gene>
<feature type="transmembrane region" description="Helical" evidence="2">
    <location>
        <begin position="55"/>
        <end position="72"/>
    </location>
</feature>
<organism evidence="3 4">
    <name type="scientific">Spirosoma validum</name>
    <dbReference type="NCBI Taxonomy" id="2771355"/>
    <lineage>
        <taxon>Bacteria</taxon>
        <taxon>Pseudomonadati</taxon>
        <taxon>Bacteroidota</taxon>
        <taxon>Cytophagia</taxon>
        <taxon>Cytophagales</taxon>
        <taxon>Cytophagaceae</taxon>
        <taxon>Spirosoma</taxon>
    </lineage>
</organism>
<feature type="region of interest" description="Disordered" evidence="1">
    <location>
        <begin position="114"/>
        <end position="135"/>
    </location>
</feature>
<evidence type="ECO:0000313" key="4">
    <source>
        <dbReference type="Proteomes" id="UP000653797"/>
    </source>
</evidence>
<dbReference type="EMBL" id="JACXAA010000001">
    <property type="protein sequence ID" value="MBD2751719.1"/>
    <property type="molecule type" value="Genomic_DNA"/>
</dbReference>
<evidence type="ECO:0000256" key="1">
    <source>
        <dbReference type="SAM" id="MobiDB-lite"/>
    </source>
</evidence>
<protein>
    <recommendedName>
        <fullName evidence="5">S-adenosyl-methyltransferase</fullName>
    </recommendedName>
</protein>
<evidence type="ECO:0000313" key="3">
    <source>
        <dbReference type="EMBL" id="MBD2751719.1"/>
    </source>
</evidence>
<keyword evidence="2" id="KW-1133">Transmembrane helix</keyword>
<dbReference type="InterPro" id="IPR045755">
    <property type="entry name" value="FtsL-like"/>
</dbReference>
<comment type="caution">
    <text evidence="3">The sequence shown here is derived from an EMBL/GenBank/DDBJ whole genome shotgun (WGS) entry which is preliminary data.</text>
</comment>
<name>A0A927GBL4_9BACT</name>
<accession>A0A927GBL4</accession>